<dbReference type="EMBL" id="JAEFCI010003187">
    <property type="protein sequence ID" value="KAG5461751.1"/>
    <property type="molecule type" value="Genomic_DNA"/>
</dbReference>
<evidence type="ECO:0000313" key="2">
    <source>
        <dbReference type="EMBL" id="KAG5461751.1"/>
    </source>
</evidence>
<accession>A0A8H8DKK1</accession>
<dbReference type="OrthoDB" id="5598443at2759"/>
<keyword evidence="3" id="KW-1185">Reference proteome</keyword>
<organism evidence="2 3">
    <name type="scientific">Olpidium bornovanus</name>
    <dbReference type="NCBI Taxonomy" id="278681"/>
    <lineage>
        <taxon>Eukaryota</taxon>
        <taxon>Fungi</taxon>
        <taxon>Fungi incertae sedis</taxon>
        <taxon>Olpidiomycota</taxon>
        <taxon>Olpidiomycotina</taxon>
        <taxon>Olpidiomycetes</taxon>
        <taxon>Olpidiales</taxon>
        <taxon>Olpidiaceae</taxon>
        <taxon>Olpidium</taxon>
    </lineage>
</organism>
<feature type="compositionally biased region" description="Basic and acidic residues" evidence="1">
    <location>
        <begin position="148"/>
        <end position="157"/>
    </location>
</feature>
<evidence type="ECO:0000256" key="1">
    <source>
        <dbReference type="SAM" id="MobiDB-lite"/>
    </source>
</evidence>
<protein>
    <submittedName>
        <fullName evidence="2">Uncharacterized protein</fullName>
    </submittedName>
</protein>
<gene>
    <name evidence="2" type="ORF">BJ554DRAFT_6004</name>
</gene>
<evidence type="ECO:0000313" key="3">
    <source>
        <dbReference type="Proteomes" id="UP000673691"/>
    </source>
</evidence>
<feature type="region of interest" description="Disordered" evidence="1">
    <location>
        <begin position="148"/>
        <end position="170"/>
    </location>
</feature>
<comment type="caution">
    <text evidence="2">The sequence shown here is derived from an EMBL/GenBank/DDBJ whole genome shotgun (WGS) entry which is preliminary data.</text>
</comment>
<dbReference type="AlphaFoldDB" id="A0A8H8DKK1"/>
<dbReference type="Proteomes" id="UP000673691">
    <property type="component" value="Unassembled WGS sequence"/>
</dbReference>
<reference evidence="2 3" key="1">
    <citation type="journal article" name="Sci. Rep.">
        <title>Genome-scale phylogenetic analyses confirm Olpidium as the closest living zoosporic fungus to the non-flagellated, terrestrial fungi.</title>
        <authorList>
            <person name="Chang Y."/>
            <person name="Rochon D."/>
            <person name="Sekimoto S."/>
            <person name="Wang Y."/>
            <person name="Chovatia M."/>
            <person name="Sandor L."/>
            <person name="Salamov A."/>
            <person name="Grigoriev I.V."/>
            <person name="Stajich J.E."/>
            <person name="Spatafora J.W."/>
        </authorList>
    </citation>
    <scope>NUCLEOTIDE SEQUENCE [LARGE SCALE GENOMIC DNA]</scope>
    <source>
        <strain evidence="2">S191</strain>
    </source>
</reference>
<sequence length="170" mass="18307">METSTDGQLSSTRRATSEPVYARCSSMYDRNSSISFWSWTRSSSTISVLHRPANVPPASSTHVLAAVITASLDDGDGARVAHAESLRCQTSEESLAGSGSVQADVSNDHILFGPEVRPLRRVSDNASAGETLSDVIVRVAFEFKSDARGKESTERLTGRPVQHNVDSVVR</sequence>
<proteinExistence type="predicted"/>
<name>A0A8H8DKK1_9FUNG</name>